<evidence type="ECO:0000256" key="1">
    <source>
        <dbReference type="ARBA" id="ARBA00004117"/>
    </source>
</evidence>
<dbReference type="GO" id="GO:0003774">
    <property type="term" value="F:cytoskeletal motor activity"/>
    <property type="evidence" value="ECO:0007669"/>
    <property type="project" value="InterPro"/>
</dbReference>
<evidence type="ECO:0000313" key="7">
    <source>
        <dbReference type="Proteomes" id="UP000199334"/>
    </source>
</evidence>
<dbReference type="HAMAP" id="MF_00724">
    <property type="entry name" value="FliE"/>
    <property type="match status" value="1"/>
</dbReference>
<dbReference type="RefSeq" id="WP_093855675.1">
    <property type="nucleotide sequence ID" value="NZ_BJVZ01000001.1"/>
</dbReference>
<dbReference type="PANTHER" id="PTHR34653:SF1">
    <property type="entry name" value="FLAGELLAR HOOK-BASAL BODY COMPLEX PROTEIN FLIE"/>
    <property type="match status" value="1"/>
</dbReference>
<dbReference type="GO" id="GO:0009425">
    <property type="term" value="C:bacterial-type flagellum basal body"/>
    <property type="evidence" value="ECO:0007669"/>
    <property type="project" value="UniProtKB-SubCell"/>
</dbReference>
<reference evidence="6 7" key="1">
    <citation type="submission" date="2016-10" db="EMBL/GenBank/DDBJ databases">
        <authorList>
            <person name="de Groot N.N."/>
        </authorList>
    </citation>
    <scope>NUCLEOTIDE SEQUENCE [LARGE SCALE GENOMIC DNA]</scope>
    <source>
        <strain evidence="6 7">CGMCC 1.3442</strain>
    </source>
</reference>
<evidence type="ECO:0000313" key="6">
    <source>
        <dbReference type="EMBL" id="SDN02091.1"/>
    </source>
</evidence>
<dbReference type="InterPro" id="IPR001624">
    <property type="entry name" value="FliE"/>
</dbReference>
<dbReference type="Pfam" id="PF02049">
    <property type="entry name" value="FliE"/>
    <property type="match status" value="1"/>
</dbReference>
<dbReference type="PANTHER" id="PTHR34653">
    <property type="match status" value="1"/>
</dbReference>
<gene>
    <name evidence="4" type="primary">fliE</name>
    <name evidence="6" type="ORF">SAMN05216498_1175</name>
</gene>
<evidence type="ECO:0000256" key="4">
    <source>
        <dbReference type="HAMAP-Rule" id="MF_00724"/>
    </source>
</evidence>
<accession>A0A1G9Y0B9</accession>
<keyword evidence="6" id="KW-0282">Flagellum</keyword>
<proteinExistence type="inferred from homology"/>
<keyword evidence="6" id="KW-0969">Cilium</keyword>
<evidence type="ECO:0000256" key="5">
    <source>
        <dbReference type="NCBIfam" id="TIGR00205"/>
    </source>
</evidence>
<dbReference type="AlphaFoldDB" id="A0A1G9Y0B9"/>
<dbReference type="STRING" id="237069.SAMN05216498_1175"/>
<dbReference type="NCBIfam" id="TIGR00205">
    <property type="entry name" value="fliE"/>
    <property type="match status" value="1"/>
</dbReference>
<dbReference type="OrthoDB" id="9812413at2"/>
<keyword evidence="7" id="KW-1185">Reference proteome</keyword>
<protein>
    <recommendedName>
        <fullName evidence="4 5">Flagellar hook-basal body complex protein FliE</fullName>
    </recommendedName>
</protein>
<dbReference type="Proteomes" id="UP000199334">
    <property type="component" value="Unassembled WGS sequence"/>
</dbReference>
<name>A0A1G9Y0B9_9BACI</name>
<comment type="similarity">
    <text evidence="2 4">Belongs to the FliE family.</text>
</comment>
<sequence>MEPINPLFLKTDIKAVDQNMTNQLSPSDRQQQFSTFLKDAINQVNEAKNASDQKTNALINGEVDNLHDVMITAQKASIQLQTANQIQSKAIEAYKQVMRMQL</sequence>
<dbReference type="PRINTS" id="PR01006">
    <property type="entry name" value="FLGHOOKFLIE"/>
</dbReference>
<evidence type="ECO:0000256" key="3">
    <source>
        <dbReference type="ARBA" id="ARBA00023143"/>
    </source>
</evidence>
<comment type="subcellular location">
    <subcellularLocation>
        <location evidence="1 4">Bacterial flagellum basal body</location>
    </subcellularLocation>
</comment>
<evidence type="ECO:0000256" key="2">
    <source>
        <dbReference type="ARBA" id="ARBA00009272"/>
    </source>
</evidence>
<dbReference type="EMBL" id="FNIG01000002">
    <property type="protein sequence ID" value="SDN02091.1"/>
    <property type="molecule type" value="Genomic_DNA"/>
</dbReference>
<dbReference type="GO" id="GO:0005198">
    <property type="term" value="F:structural molecule activity"/>
    <property type="evidence" value="ECO:0007669"/>
    <property type="project" value="UniProtKB-UniRule"/>
</dbReference>
<organism evidence="6 7">
    <name type="scientific">Tenuibacillus multivorans</name>
    <dbReference type="NCBI Taxonomy" id="237069"/>
    <lineage>
        <taxon>Bacteria</taxon>
        <taxon>Bacillati</taxon>
        <taxon>Bacillota</taxon>
        <taxon>Bacilli</taxon>
        <taxon>Bacillales</taxon>
        <taxon>Bacillaceae</taxon>
        <taxon>Tenuibacillus</taxon>
    </lineage>
</organism>
<dbReference type="GO" id="GO:0071973">
    <property type="term" value="P:bacterial-type flagellum-dependent cell motility"/>
    <property type="evidence" value="ECO:0007669"/>
    <property type="project" value="InterPro"/>
</dbReference>
<keyword evidence="3 4" id="KW-0975">Bacterial flagellum</keyword>
<keyword evidence="6" id="KW-0966">Cell projection</keyword>